<dbReference type="AlphaFoldDB" id="B9D0A7"/>
<protein>
    <submittedName>
        <fullName evidence="1">Uncharacterized protein</fullName>
    </submittedName>
</protein>
<gene>
    <name evidence="1" type="ORF">CAMRE0001_1428</name>
</gene>
<organism evidence="1 2">
    <name type="scientific">Campylobacter rectus RM3267</name>
    <dbReference type="NCBI Taxonomy" id="553218"/>
    <lineage>
        <taxon>Bacteria</taxon>
        <taxon>Pseudomonadati</taxon>
        <taxon>Campylobacterota</taxon>
        <taxon>Epsilonproteobacteria</taxon>
        <taxon>Campylobacterales</taxon>
        <taxon>Campylobacteraceae</taxon>
        <taxon>Campylobacter</taxon>
    </lineage>
</organism>
<dbReference type="EMBL" id="ACFU01000005">
    <property type="protein sequence ID" value="EEF14638.1"/>
    <property type="molecule type" value="Genomic_DNA"/>
</dbReference>
<proteinExistence type="predicted"/>
<reference evidence="1 2" key="1">
    <citation type="submission" date="2008-08" db="EMBL/GenBank/DDBJ databases">
        <authorList>
            <person name="Madupu R."/>
            <person name="Durkin A.S."/>
            <person name="Torralba M."/>
            <person name="Methe B."/>
            <person name="Sutton G.G."/>
            <person name="Strausberg R.L."/>
            <person name="Nelson K.E."/>
        </authorList>
    </citation>
    <scope>NUCLEOTIDE SEQUENCE [LARGE SCALE GENOMIC DNA]</scope>
    <source>
        <strain evidence="1 2">RM3267</strain>
    </source>
</reference>
<dbReference type="Proteomes" id="UP000003082">
    <property type="component" value="Unassembled WGS sequence"/>
</dbReference>
<evidence type="ECO:0000313" key="2">
    <source>
        <dbReference type="Proteomes" id="UP000003082"/>
    </source>
</evidence>
<dbReference type="STRING" id="553218.CAMRE0001_1428"/>
<dbReference type="eggNOG" id="ENOG5031B2J">
    <property type="taxonomic scope" value="Bacteria"/>
</dbReference>
<accession>B9D0A7</accession>
<evidence type="ECO:0000313" key="1">
    <source>
        <dbReference type="EMBL" id="EEF14638.1"/>
    </source>
</evidence>
<comment type="caution">
    <text evidence="1">The sequence shown here is derived from an EMBL/GenBank/DDBJ whole genome shotgun (WGS) entry which is preliminary data.</text>
</comment>
<keyword evidence="2" id="KW-1185">Reference proteome</keyword>
<name>B9D0A7_CAMRE</name>
<sequence length="42" mass="4963">MLSPAFTKIRKNCHGAINFYEKYNKNTIFLDIINKFQLKGKN</sequence>